<comment type="caution">
    <text evidence="1">The sequence shown here is derived from an EMBL/GenBank/DDBJ whole genome shotgun (WGS) entry which is preliminary data.</text>
</comment>
<dbReference type="AlphaFoldDB" id="A0A4Q8B3R2"/>
<accession>A0A4Q8B3R2</accession>
<dbReference type="EMBL" id="SHLD01000001">
    <property type="protein sequence ID" value="RZU72164.1"/>
    <property type="molecule type" value="Genomic_DNA"/>
</dbReference>
<evidence type="ECO:0000313" key="2">
    <source>
        <dbReference type="Proteomes" id="UP000294114"/>
    </source>
</evidence>
<organism evidence="1 2">
    <name type="scientific">Micromonospora kangleipakensis</name>
    <dbReference type="NCBI Taxonomy" id="1077942"/>
    <lineage>
        <taxon>Bacteria</taxon>
        <taxon>Bacillati</taxon>
        <taxon>Actinomycetota</taxon>
        <taxon>Actinomycetes</taxon>
        <taxon>Micromonosporales</taxon>
        <taxon>Micromonosporaceae</taxon>
        <taxon>Micromonospora</taxon>
    </lineage>
</organism>
<name>A0A4Q8B3R2_9ACTN</name>
<protein>
    <submittedName>
        <fullName evidence="1">Uncharacterized protein</fullName>
    </submittedName>
</protein>
<dbReference type="OrthoDB" id="568465at2"/>
<proteinExistence type="predicted"/>
<gene>
    <name evidence="1" type="ORF">EV384_0508</name>
</gene>
<reference evidence="1 2" key="1">
    <citation type="submission" date="2019-02" db="EMBL/GenBank/DDBJ databases">
        <title>Sequencing the genomes of 1000 actinobacteria strains.</title>
        <authorList>
            <person name="Klenk H.-P."/>
        </authorList>
    </citation>
    <scope>NUCLEOTIDE SEQUENCE [LARGE SCALE GENOMIC DNA]</scope>
    <source>
        <strain evidence="1 2">DSM 45612</strain>
    </source>
</reference>
<evidence type="ECO:0000313" key="1">
    <source>
        <dbReference type="EMBL" id="RZU72164.1"/>
    </source>
</evidence>
<dbReference type="RefSeq" id="WP_130329746.1">
    <property type="nucleotide sequence ID" value="NZ_SHLD01000001.1"/>
</dbReference>
<sequence>MRRRLTDHLGRDRVILAREPQVERIAVKGSGTRIDLTAGTPTHTAPIGVAEAIIEAKLVNNDEVPTALRDQLVQRYLAATNQRHGIYLVYWLPPEQRTSSSRKYADKQELLDDMRRWATEVAPQFDVSVYVLDVSWPKRQR</sequence>
<dbReference type="Proteomes" id="UP000294114">
    <property type="component" value="Unassembled WGS sequence"/>
</dbReference>
<keyword evidence="2" id="KW-1185">Reference proteome</keyword>